<dbReference type="Proteomes" id="UP000014012">
    <property type="component" value="Unassembled WGS sequence"/>
</dbReference>
<evidence type="ECO:0000313" key="2">
    <source>
        <dbReference type="Proteomes" id="UP000014012"/>
    </source>
</evidence>
<comment type="caution">
    <text evidence="1">The sequence shown here is derived from an EMBL/GenBank/DDBJ whole genome shotgun (WGS) entry which is preliminary data.</text>
</comment>
<dbReference type="HOGENOM" id="CLU_2568093_0_0_6"/>
<dbReference type="AntiFam" id="ANF00073">
    <property type="entry name" value="Shadow ORF"/>
</dbReference>
<keyword evidence="2" id="KW-1185">Reference proteome</keyword>
<dbReference type="EMBL" id="AQQO01000372">
    <property type="protein sequence ID" value="EON87174.1"/>
    <property type="molecule type" value="Genomic_DNA"/>
</dbReference>
<name>R8ALG9_PLESH</name>
<organism evidence="1 2">
    <name type="scientific">Plesiomonas shigelloides 302-73</name>
    <dbReference type="NCBI Taxonomy" id="1315976"/>
    <lineage>
        <taxon>Bacteria</taxon>
        <taxon>Pseudomonadati</taxon>
        <taxon>Pseudomonadota</taxon>
        <taxon>Gammaproteobacteria</taxon>
        <taxon>Enterobacterales</taxon>
        <taxon>Enterobacteriaceae</taxon>
        <taxon>Plesiomonas</taxon>
    </lineage>
</organism>
<sequence>MEAAKFGGDPDLMQWLLAVENDFAVVLKGQGHHPALGVIIDIGIDRIKFLFQRQPDGVCGLMKFSVIHGGYPIAFHDRAAIIEVLLS</sequence>
<accession>R8ALG9</accession>
<gene>
    <name evidence="1" type="ORF">PLESHI_17022</name>
</gene>
<evidence type="ECO:0000313" key="1">
    <source>
        <dbReference type="EMBL" id="EON87174.1"/>
    </source>
</evidence>
<dbReference type="AlphaFoldDB" id="R8ALG9"/>
<reference evidence="1 2" key="1">
    <citation type="journal article" date="2013" name="Genome Announc.">
        <title>Genome Sequence of Plesiomonas shigelloides Strain 302-73 (Serotype O1).</title>
        <authorList>
            <person name="Pique N."/>
            <person name="Aquilini E."/>
            <person name="Alioto T."/>
            <person name="Minana-Galbis D."/>
            <person name="Tomas J.M."/>
        </authorList>
    </citation>
    <scope>NUCLEOTIDE SEQUENCE [LARGE SCALE GENOMIC DNA]</scope>
    <source>
        <strain evidence="1 2">302-73</strain>
    </source>
</reference>
<protein>
    <submittedName>
        <fullName evidence="1">Uncharacterized protein</fullName>
    </submittedName>
</protein>
<proteinExistence type="predicted"/>